<feature type="compositionally biased region" description="Basic and acidic residues" evidence="1">
    <location>
        <begin position="11"/>
        <end position="21"/>
    </location>
</feature>
<gene>
    <name evidence="2" type="ORF">SCLCIDRAFT_81155</name>
</gene>
<feature type="compositionally biased region" description="Polar residues" evidence="1">
    <location>
        <begin position="80"/>
        <end position="90"/>
    </location>
</feature>
<evidence type="ECO:0000313" key="3">
    <source>
        <dbReference type="Proteomes" id="UP000053989"/>
    </source>
</evidence>
<keyword evidence="3" id="KW-1185">Reference proteome</keyword>
<feature type="compositionally biased region" description="Polar residues" evidence="1">
    <location>
        <begin position="107"/>
        <end position="123"/>
    </location>
</feature>
<dbReference type="Proteomes" id="UP000053989">
    <property type="component" value="Unassembled WGS sequence"/>
</dbReference>
<dbReference type="OrthoDB" id="2359117at2759"/>
<dbReference type="AlphaFoldDB" id="A0A0C2ZT12"/>
<evidence type="ECO:0000256" key="1">
    <source>
        <dbReference type="SAM" id="MobiDB-lite"/>
    </source>
</evidence>
<protein>
    <submittedName>
        <fullName evidence="2">Uncharacterized protein</fullName>
    </submittedName>
</protein>
<reference evidence="3" key="2">
    <citation type="submission" date="2015-01" db="EMBL/GenBank/DDBJ databases">
        <title>Evolutionary Origins and Diversification of the Mycorrhizal Mutualists.</title>
        <authorList>
            <consortium name="DOE Joint Genome Institute"/>
            <consortium name="Mycorrhizal Genomics Consortium"/>
            <person name="Kohler A."/>
            <person name="Kuo A."/>
            <person name="Nagy L.G."/>
            <person name="Floudas D."/>
            <person name="Copeland A."/>
            <person name="Barry K.W."/>
            <person name="Cichocki N."/>
            <person name="Veneault-Fourrey C."/>
            <person name="LaButti K."/>
            <person name="Lindquist E.A."/>
            <person name="Lipzen A."/>
            <person name="Lundell T."/>
            <person name="Morin E."/>
            <person name="Murat C."/>
            <person name="Riley R."/>
            <person name="Ohm R."/>
            <person name="Sun H."/>
            <person name="Tunlid A."/>
            <person name="Henrissat B."/>
            <person name="Grigoriev I.V."/>
            <person name="Hibbett D.S."/>
            <person name="Martin F."/>
        </authorList>
    </citation>
    <scope>NUCLEOTIDE SEQUENCE [LARGE SCALE GENOMIC DNA]</scope>
    <source>
        <strain evidence="3">Foug A</strain>
    </source>
</reference>
<name>A0A0C2ZT12_9AGAM</name>
<dbReference type="EMBL" id="KN822027">
    <property type="protein sequence ID" value="KIM64643.1"/>
    <property type="molecule type" value="Genomic_DNA"/>
</dbReference>
<evidence type="ECO:0000313" key="2">
    <source>
        <dbReference type="EMBL" id="KIM64643.1"/>
    </source>
</evidence>
<dbReference type="InParanoid" id="A0A0C2ZT12"/>
<dbReference type="HOGENOM" id="CLU_2020841_0_0_1"/>
<feature type="region of interest" description="Disordered" evidence="1">
    <location>
        <begin position="73"/>
        <end position="123"/>
    </location>
</feature>
<feature type="region of interest" description="Disordered" evidence="1">
    <location>
        <begin position="1"/>
        <end position="21"/>
    </location>
</feature>
<reference evidence="2 3" key="1">
    <citation type="submission" date="2014-04" db="EMBL/GenBank/DDBJ databases">
        <authorList>
            <consortium name="DOE Joint Genome Institute"/>
            <person name="Kuo A."/>
            <person name="Kohler A."/>
            <person name="Nagy L.G."/>
            <person name="Floudas D."/>
            <person name="Copeland A."/>
            <person name="Barry K.W."/>
            <person name="Cichocki N."/>
            <person name="Veneault-Fourrey C."/>
            <person name="LaButti K."/>
            <person name="Lindquist E.A."/>
            <person name="Lipzen A."/>
            <person name="Lundell T."/>
            <person name="Morin E."/>
            <person name="Murat C."/>
            <person name="Sun H."/>
            <person name="Tunlid A."/>
            <person name="Henrissat B."/>
            <person name="Grigoriev I.V."/>
            <person name="Hibbett D.S."/>
            <person name="Martin F."/>
            <person name="Nordberg H.P."/>
            <person name="Cantor M.N."/>
            <person name="Hua S.X."/>
        </authorList>
    </citation>
    <scope>NUCLEOTIDE SEQUENCE [LARGE SCALE GENOMIC DNA]</scope>
    <source>
        <strain evidence="2 3">Foug A</strain>
    </source>
</reference>
<organism evidence="2 3">
    <name type="scientific">Scleroderma citrinum Foug A</name>
    <dbReference type="NCBI Taxonomy" id="1036808"/>
    <lineage>
        <taxon>Eukaryota</taxon>
        <taxon>Fungi</taxon>
        <taxon>Dikarya</taxon>
        <taxon>Basidiomycota</taxon>
        <taxon>Agaricomycotina</taxon>
        <taxon>Agaricomycetes</taxon>
        <taxon>Agaricomycetidae</taxon>
        <taxon>Boletales</taxon>
        <taxon>Sclerodermatineae</taxon>
        <taxon>Sclerodermataceae</taxon>
        <taxon>Scleroderma</taxon>
    </lineage>
</organism>
<sequence length="123" mass="13779">MVTILPPHQPVEMEQKRRRQTLERAKMHHLSKQLQMRLQYARLKVEYGWQRQNLNEVENLYFHNSHLRSLRPTGGATKAQIANATSSTDRGGSLPALMAVDDPAGAHQSSPPSVPDRTSGSSP</sequence>
<proteinExistence type="predicted"/>
<dbReference type="STRING" id="1036808.A0A0C2ZT12"/>
<feature type="non-terminal residue" evidence="2">
    <location>
        <position position="123"/>
    </location>
</feature>
<accession>A0A0C2ZT12</accession>